<comment type="caution">
    <text evidence="3">The sequence shown here is derived from an EMBL/GenBank/DDBJ whole genome shotgun (WGS) entry which is preliminary data.</text>
</comment>
<keyword evidence="2" id="KW-0812">Transmembrane</keyword>
<protein>
    <submittedName>
        <fullName evidence="3">Glucosyltransferase</fullName>
    </submittedName>
</protein>
<dbReference type="GO" id="GO:0005739">
    <property type="term" value="C:mitochondrion"/>
    <property type="evidence" value="ECO:0007669"/>
    <property type="project" value="GOC"/>
</dbReference>
<feature type="transmembrane region" description="Helical" evidence="2">
    <location>
        <begin position="74"/>
        <end position="92"/>
    </location>
</feature>
<name>A0AAN9UQ28_9PEZI</name>
<evidence type="ECO:0000256" key="2">
    <source>
        <dbReference type="SAM" id="Phobius"/>
    </source>
</evidence>
<evidence type="ECO:0000313" key="3">
    <source>
        <dbReference type="EMBL" id="KAK7750822.1"/>
    </source>
</evidence>
<feature type="compositionally biased region" description="Basic and acidic residues" evidence="1">
    <location>
        <begin position="17"/>
        <end position="27"/>
    </location>
</feature>
<dbReference type="InterPro" id="IPR019182">
    <property type="entry name" value="Cytochrome_b-c1_su10_fun"/>
</dbReference>
<reference evidence="3 4" key="1">
    <citation type="submission" date="2024-02" db="EMBL/GenBank/DDBJ databases">
        <title>De novo assembly and annotation of 12 fungi associated with fruit tree decline syndrome in Ontario, Canada.</title>
        <authorList>
            <person name="Sulman M."/>
            <person name="Ellouze W."/>
            <person name="Ilyukhin E."/>
        </authorList>
    </citation>
    <scope>NUCLEOTIDE SEQUENCE [LARGE SCALE GENOMIC DNA]</scope>
    <source>
        <strain evidence="3 4">M11/M66-122</strain>
    </source>
</reference>
<dbReference type="AlphaFoldDB" id="A0AAN9UQ28"/>
<accession>A0AAN9UQ28</accession>
<dbReference type="EMBL" id="JAKJXP020000058">
    <property type="protein sequence ID" value="KAK7750822.1"/>
    <property type="molecule type" value="Genomic_DNA"/>
</dbReference>
<evidence type="ECO:0000313" key="4">
    <source>
        <dbReference type="Proteomes" id="UP001320420"/>
    </source>
</evidence>
<feature type="compositionally biased region" description="Polar residues" evidence="1">
    <location>
        <begin position="1"/>
        <end position="12"/>
    </location>
</feature>
<keyword evidence="2" id="KW-0472">Membrane</keyword>
<keyword evidence="4" id="KW-1185">Reference proteome</keyword>
<dbReference type="PANTHER" id="PTHR28254:SF1">
    <property type="entry name" value="CYTOCHROME B-C1 COMPLEX SUBUNIT 10, MITOCHONDRIAL"/>
    <property type="match status" value="1"/>
</dbReference>
<gene>
    <name evidence="3" type="primary">ALG10_1</name>
    <name evidence="3" type="ORF">SLS62_007221</name>
</gene>
<keyword evidence="2" id="KW-1133">Transmembrane helix</keyword>
<organism evidence="3 4">
    <name type="scientific">Diatrype stigma</name>
    <dbReference type="NCBI Taxonomy" id="117547"/>
    <lineage>
        <taxon>Eukaryota</taxon>
        <taxon>Fungi</taxon>
        <taxon>Dikarya</taxon>
        <taxon>Ascomycota</taxon>
        <taxon>Pezizomycotina</taxon>
        <taxon>Sordariomycetes</taxon>
        <taxon>Xylariomycetidae</taxon>
        <taxon>Xylariales</taxon>
        <taxon>Diatrypaceae</taxon>
        <taxon>Diatrype</taxon>
    </lineage>
</organism>
<evidence type="ECO:0000256" key="1">
    <source>
        <dbReference type="SAM" id="MobiDB-lite"/>
    </source>
</evidence>
<dbReference type="PANTHER" id="PTHR28254">
    <property type="entry name" value="CYTOCHROME B-C1 COMPLEX SUBUNIT 10"/>
    <property type="match status" value="1"/>
</dbReference>
<dbReference type="Proteomes" id="UP001320420">
    <property type="component" value="Unassembled WGS sequence"/>
</dbReference>
<proteinExistence type="predicted"/>
<dbReference type="Pfam" id="PF09796">
    <property type="entry name" value="QCR10"/>
    <property type="match status" value="1"/>
</dbReference>
<dbReference type="GO" id="GO:0006122">
    <property type="term" value="P:mitochondrial electron transport, ubiquinol to cytochrome c"/>
    <property type="evidence" value="ECO:0007669"/>
    <property type="project" value="InterPro"/>
</dbReference>
<sequence length="121" mass="13476">MALPKFSTQQSPFLARTRIEPFERFKDEDEEKDEDDGRPVYQENDSERSKLTKAPTLPLFETTGTTTSRTGLNLGAFGGVALFAVIFYASGIPKLKKDVLQKLPVIGDHFVTVIPPSDNPF</sequence>
<feature type="region of interest" description="Disordered" evidence="1">
    <location>
        <begin position="1"/>
        <end position="65"/>
    </location>
</feature>